<reference evidence="1" key="2">
    <citation type="submission" date="2004-02" db="EMBL/GenBank/DDBJ databases">
        <authorList>
            <consortium name="Genoscope"/>
            <consortium name="Whitehead Institute Centre for Genome Research"/>
        </authorList>
    </citation>
    <scope>NUCLEOTIDE SEQUENCE</scope>
</reference>
<dbReference type="AlphaFoldDB" id="Q4RM55"/>
<protein>
    <submittedName>
        <fullName evidence="1">(spotted green pufferfish) hypothetical protein</fullName>
    </submittedName>
</protein>
<accession>Q4RM55</accession>
<name>Q4RM55_TETNG</name>
<reference evidence="1" key="1">
    <citation type="journal article" date="2004" name="Nature">
        <title>Genome duplication in the teleost fish Tetraodon nigroviridis reveals the early vertebrate proto-karyotype.</title>
        <authorList>
            <person name="Jaillon O."/>
            <person name="Aury J.-M."/>
            <person name="Brunet F."/>
            <person name="Petit J.-L."/>
            <person name="Stange-Thomann N."/>
            <person name="Mauceli E."/>
            <person name="Bouneau L."/>
            <person name="Fischer C."/>
            <person name="Ozouf-Costaz C."/>
            <person name="Bernot A."/>
            <person name="Nicaud S."/>
            <person name="Jaffe D."/>
            <person name="Fisher S."/>
            <person name="Lutfalla G."/>
            <person name="Dossat C."/>
            <person name="Segurens B."/>
            <person name="Dasilva C."/>
            <person name="Salanoubat M."/>
            <person name="Levy M."/>
            <person name="Boudet N."/>
            <person name="Castellano S."/>
            <person name="Anthouard V."/>
            <person name="Jubin C."/>
            <person name="Castelli V."/>
            <person name="Katinka M."/>
            <person name="Vacherie B."/>
            <person name="Biemont C."/>
            <person name="Skalli Z."/>
            <person name="Cattolico L."/>
            <person name="Poulain J."/>
            <person name="De Berardinis V."/>
            <person name="Cruaud C."/>
            <person name="Duprat S."/>
            <person name="Brottier P."/>
            <person name="Coutanceau J.-P."/>
            <person name="Gouzy J."/>
            <person name="Parra G."/>
            <person name="Lardier G."/>
            <person name="Chapple C."/>
            <person name="McKernan K.J."/>
            <person name="McEwan P."/>
            <person name="Bosak S."/>
            <person name="Kellis M."/>
            <person name="Volff J.-N."/>
            <person name="Guigo R."/>
            <person name="Zody M.C."/>
            <person name="Mesirov J."/>
            <person name="Lindblad-Toh K."/>
            <person name="Birren B."/>
            <person name="Nusbaum C."/>
            <person name="Kahn D."/>
            <person name="Robinson-Rechavi M."/>
            <person name="Laudet V."/>
            <person name="Schachter V."/>
            <person name="Quetier F."/>
            <person name="Saurin W."/>
            <person name="Scarpelli C."/>
            <person name="Wincker P."/>
            <person name="Lander E.S."/>
            <person name="Weissenbach J."/>
            <person name="Roest Crollius H."/>
        </authorList>
    </citation>
    <scope>NUCLEOTIDE SEQUENCE [LARGE SCALE GENOMIC DNA]</scope>
</reference>
<evidence type="ECO:0000313" key="1">
    <source>
        <dbReference type="EMBL" id="CAG10527.1"/>
    </source>
</evidence>
<sequence length="112" mass="12473">MGLQMQQCCCLGVGLLERTIGVEHKPYRGCSRLQHSGKRRRTPSVCWKLPAGWPRPQHHGGPANQRSARGRFTLRSLSTGESTDAIVVDESPADERDIREACQRCVSALFLD</sequence>
<proteinExistence type="predicted"/>
<gene>
    <name evidence="1" type="ORF">GSTENG00032204001</name>
</gene>
<comment type="caution">
    <text evidence="1">The sequence shown here is derived from an EMBL/GenBank/DDBJ whole genome shotgun (WGS) entry which is preliminary data.</text>
</comment>
<organism evidence="1">
    <name type="scientific">Tetraodon nigroviridis</name>
    <name type="common">Spotted green pufferfish</name>
    <name type="synonym">Chelonodon nigroviridis</name>
    <dbReference type="NCBI Taxonomy" id="99883"/>
    <lineage>
        <taxon>Eukaryota</taxon>
        <taxon>Metazoa</taxon>
        <taxon>Chordata</taxon>
        <taxon>Craniata</taxon>
        <taxon>Vertebrata</taxon>
        <taxon>Euteleostomi</taxon>
        <taxon>Actinopterygii</taxon>
        <taxon>Neopterygii</taxon>
        <taxon>Teleostei</taxon>
        <taxon>Neoteleostei</taxon>
        <taxon>Acanthomorphata</taxon>
        <taxon>Eupercaria</taxon>
        <taxon>Tetraodontiformes</taxon>
        <taxon>Tetradontoidea</taxon>
        <taxon>Tetraodontidae</taxon>
        <taxon>Tetraodon</taxon>
    </lineage>
</organism>
<dbReference type="KEGG" id="tng:GSTEN00032204G001"/>
<dbReference type="EMBL" id="CAAE01015019">
    <property type="protein sequence ID" value="CAG10527.1"/>
    <property type="molecule type" value="Genomic_DNA"/>
</dbReference>